<organism evidence="1 2">
    <name type="scientific">Salmonella enterica I</name>
    <dbReference type="NCBI Taxonomy" id="59201"/>
    <lineage>
        <taxon>Bacteria</taxon>
        <taxon>Pseudomonadati</taxon>
        <taxon>Pseudomonadota</taxon>
        <taxon>Gammaproteobacteria</taxon>
        <taxon>Enterobacterales</taxon>
        <taxon>Enterobacteriaceae</taxon>
        <taxon>Salmonella</taxon>
    </lineage>
</organism>
<keyword evidence="1" id="KW-0560">Oxidoreductase</keyword>
<evidence type="ECO:0000313" key="1">
    <source>
        <dbReference type="EMBL" id="VEA41895.1"/>
    </source>
</evidence>
<proteinExistence type="predicted"/>
<dbReference type="Proteomes" id="UP000277214">
    <property type="component" value="Chromosome 1"/>
</dbReference>
<gene>
    <name evidence="1" type="primary">fdoG1_2</name>
    <name evidence="1" type="ORF">NCTC8272_04137</name>
</gene>
<dbReference type="EMBL" id="LR134149">
    <property type="protein sequence ID" value="VEA41895.1"/>
    <property type="molecule type" value="Genomic_DNA"/>
</dbReference>
<dbReference type="EC" id="1.2.1.2" evidence="1"/>
<dbReference type="AlphaFoldDB" id="A0A447PRZ7"/>
<reference evidence="1 2" key="1">
    <citation type="submission" date="2018-12" db="EMBL/GenBank/DDBJ databases">
        <authorList>
            <consortium name="Pathogen Informatics"/>
        </authorList>
    </citation>
    <scope>NUCLEOTIDE SEQUENCE [LARGE SCALE GENOMIC DNA]</scope>
    <source>
        <strain evidence="1 2">NCTC8272</strain>
    </source>
</reference>
<protein>
    <submittedName>
        <fullName evidence="1">Formate dehydrogenase-O, major subunit</fullName>
        <ecNumber evidence="1">1.2.1.2</ecNumber>
    </submittedName>
</protein>
<name>A0A447PRZ7_SALET</name>
<evidence type="ECO:0000313" key="2">
    <source>
        <dbReference type="Proteomes" id="UP000277214"/>
    </source>
</evidence>
<sequence length="37" mass="4372">MTWNYTKPYEPASEEVAMESNGKALADLIDRQLARWW</sequence>
<dbReference type="GO" id="GO:0016491">
    <property type="term" value="F:oxidoreductase activity"/>
    <property type="evidence" value="ECO:0007669"/>
    <property type="project" value="UniProtKB-KW"/>
</dbReference>
<accession>A0A447PRZ7</accession>